<evidence type="ECO:0000256" key="5">
    <source>
        <dbReference type="SAM" id="Phobius"/>
    </source>
</evidence>
<evidence type="ECO:0008006" key="8">
    <source>
        <dbReference type="Google" id="ProtNLM"/>
    </source>
</evidence>
<feature type="transmembrane region" description="Helical" evidence="5">
    <location>
        <begin position="164"/>
        <end position="183"/>
    </location>
</feature>
<sequence>MSSGEPTVLMSLYVYAPNKVAPIVFTVAYGISAIGHVWQCYYYKCFKVVGLQPLCAVLFTAGYAMREYGAYNYLYSTPNLIVFIMSQVFIYVSPPLLELANYHVLGRIFHYVPHLSPFPPGKVLRVFGAFMAVVEALNSLGVSLSSNPSSSHTTQELGSRLNTAALSMQLAAILTFVALASIFHLRCYRNKILVRAVRTPLNTLYVSMALIFVRCIYRLVEHLGATTVDLSDLESLRKLTPILRYEWYFYLFEATLMLINSAIWNIWNPGRYLPQNYHVYLARDGRTEVQANVKPDDRSLLLKILSIFTFGLLFRADSTAHPTNEQQCGNTDPGLQGSYTVDDRPLMQKMIWILSFGILFRPRLQRRTTEELRLYPVRSREVVAPA</sequence>
<comment type="subcellular location">
    <subcellularLocation>
        <location evidence="1">Membrane</location>
        <topology evidence="1">Multi-pass membrane protein</topology>
    </subcellularLocation>
</comment>
<dbReference type="PANTHER" id="PTHR31465">
    <property type="entry name" value="PROTEIN RTA1-RELATED"/>
    <property type="match status" value="1"/>
</dbReference>
<feature type="transmembrane region" description="Helical" evidence="5">
    <location>
        <begin position="20"/>
        <end position="38"/>
    </location>
</feature>
<feature type="transmembrane region" description="Helical" evidence="5">
    <location>
        <begin position="247"/>
        <end position="267"/>
    </location>
</feature>
<reference evidence="6 7" key="1">
    <citation type="submission" date="2023-08" db="EMBL/GenBank/DDBJ databases">
        <title>Black Yeasts Isolated from many extreme environments.</title>
        <authorList>
            <person name="Coleine C."/>
            <person name="Stajich J.E."/>
            <person name="Selbmann L."/>
        </authorList>
    </citation>
    <scope>NUCLEOTIDE SEQUENCE [LARGE SCALE GENOMIC DNA]</scope>
    <source>
        <strain evidence="6 7">CCFEE 5792</strain>
    </source>
</reference>
<dbReference type="EMBL" id="JAVRRD010000007">
    <property type="protein sequence ID" value="KAK5056691.1"/>
    <property type="molecule type" value="Genomic_DNA"/>
</dbReference>
<dbReference type="GO" id="GO:0016020">
    <property type="term" value="C:membrane"/>
    <property type="evidence" value="ECO:0007669"/>
    <property type="project" value="UniProtKB-SubCell"/>
</dbReference>
<dbReference type="AlphaFoldDB" id="A0AAV9NJZ8"/>
<evidence type="ECO:0000256" key="2">
    <source>
        <dbReference type="ARBA" id="ARBA00022692"/>
    </source>
</evidence>
<evidence type="ECO:0000256" key="4">
    <source>
        <dbReference type="ARBA" id="ARBA00023136"/>
    </source>
</evidence>
<evidence type="ECO:0000256" key="1">
    <source>
        <dbReference type="ARBA" id="ARBA00004141"/>
    </source>
</evidence>
<accession>A0AAV9NJZ8</accession>
<dbReference type="InterPro" id="IPR007568">
    <property type="entry name" value="RTA1"/>
</dbReference>
<organism evidence="6 7">
    <name type="scientific">Exophiala bonariae</name>
    <dbReference type="NCBI Taxonomy" id="1690606"/>
    <lineage>
        <taxon>Eukaryota</taxon>
        <taxon>Fungi</taxon>
        <taxon>Dikarya</taxon>
        <taxon>Ascomycota</taxon>
        <taxon>Pezizomycotina</taxon>
        <taxon>Eurotiomycetes</taxon>
        <taxon>Chaetothyriomycetidae</taxon>
        <taxon>Chaetothyriales</taxon>
        <taxon>Herpotrichiellaceae</taxon>
        <taxon>Exophiala</taxon>
    </lineage>
</organism>
<dbReference type="Proteomes" id="UP001358417">
    <property type="component" value="Unassembled WGS sequence"/>
</dbReference>
<comment type="caution">
    <text evidence="6">The sequence shown here is derived from an EMBL/GenBank/DDBJ whole genome shotgun (WGS) entry which is preliminary data.</text>
</comment>
<dbReference type="PANTHER" id="PTHR31465:SF34">
    <property type="entry name" value="DOMAIN PROTEIN, PUTATIVE (AFU_ORTHOLOGUE AFUA_3G00480)-RELATED"/>
    <property type="match status" value="1"/>
</dbReference>
<protein>
    <recommendedName>
        <fullName evidence="8">RTA1 domain protein</fullName>
    </recommendedName>
</protein>
<dbReference type="RefSeq" id="XP_064708407.1">
    <property type="nucleotide sequence ID" value="XM_064855747.1"/>
</dbReference>
<evidence type="ECO:0000313" key="6">
    <source>
        <dbReference type="EMBL" id="KAK5056691.1"/>
    </source>
</evidence>
<proteinExistence type="predicted"/>
<keyword evidence="2 5" id="KW-0812">Transmembrane</keyword>
<keyword evidence="7" id="KW-1185">Reference proteome</keyword>
<name>A0AAV9NJZ8_9EURO</name>
<gene>
    <name evidence="6" type="ORF">LTR84_012223</name>
</gene>
<feature type="transmembrane region" description="Helical" evidence="5">
    <location>
        <begin position="80"/>
        <end position="102"/>
    </location>
</feature>
<evidence type="ECO:0000313" key="7">
    <source>
        <dbReference type="Proteomes" id="UP001358417"/>
    </source>
</evidence>
<feature type="transmembrane region" description="Helical" evidence="5">
    <location>
        <begin position="203"/>
        <end position="220"/>
    </location>
</feature>
<keyword evidence="3 5" id="KW-1133">Transmembrane helix</keyword>
<evidence type="ECO:0000256" key="3">
    <source>
        <dbReference type="ARBA" id="ARBA00022989"/>
    </source>
</evidence>
<keyword evidence="4 5" id="KW-0472">Membrane</keyword>
<dbReference type="Pfam" id="PF04479">
    <property type="entry name" value="RTA1"/>
    <property type="match status" value="1"/>
</dbReference>
<dbReference type="GeneID" id="89980370"/>